<reference evidence="5" key="1">
    <citation type="journal article" date="2014" name="Int. J. Syst. Evol. Microbiol.">
        <title>Complete genome sequence of Corynebacterium casei LMG S-19264T (=DSM 44701T), isolated from a smear-ripened cheese.</title>
        <authorList>
            <consortium name="US DOE Joint Genome Institute (JGI-PGF)"/>
            <person name="Walter F."/>
            <person name="Albersmeier A."/>
            <person name="Kalinowski J."/>
            <person name="Ruckert C."/>
        </authorList>
    </citation>
    <scope>NUCLEOTIDE SEQUENCE</scope>
    <source>
        <strain evidence="5">JCM 30078</strain>
    </source>
</reference>
<keyword evidence="6" id="KW-1185">Reference proteome</keyword>
<evidence type="ECO:0000313" key="6">
    <source>
        <dbReference type="Proteomes" id="UP000635983"/>
    </source>
</evidence>
<feature type="transmembrane region" description="Helical" evidence="3">
    <location>
        <begin position="94"/>
        <end position="115"/>
    </location>
</feature>
<accession>A0A917PVA9</accession>
<dbReference type="GO" id="GO:0046872">
    <property type="term" value="F:metal ion binding"/>
    <property type="evidence" value="ECO:0007669"/>
    <property type="project" value="UniProtKB-KW"/>
</dbReference>
<evidence type="ECO:0000256" key="3">
    <source>
        <dbReference type="SAM" id="Phobius"/>
    </source>
</evidence>
<reference evidence="5" key="2">
    <citation type="submission" date="2020-09" db="EMBL/GenBank/DDBJ databases">
        <authorList>
            <person name="Sun Q."/>
            <person name="Ohkuma M."/>
        </authorList>
    </citation>
    <scope>NUCLEOTIDE SEQUENCE</scope>
    <source>
        <strain evidence="5">JCM 30078</strain>
    </source>
</reference>
<proteinExistence type="predicted"/>
<feature type="transmembrane region" description="Helical" evidence="3">
    <location>
        <begin position="55"/>
        <end position="88"/>
    </location>
</feature>
<feature type="transmembrane region" description="Helical" evidence="3">
    <location>
        <begin position="25"/>
        <end position="43"/>
    </location>
</feature>
<gene>
    <name evidence="5" type="ORF">GCM10009304_18300</name>
</gene>
<organism evidence="5 6">
    <name type="scientific">Pseudomonas matsuisoli</name>
    <dbReference type="NCBI Taxonomy" id="1515666"/>
    <lineage>
        <taxon>Bacteria</taxon>
        <taxon>Pseudomonadati</taxon>
        <taxon>Pseudomonadota</taxon>
        <taxon>Gammaproteobacteria</taxon>
        <taxon>Pseudomonadales</taxon>
        <taxon>Pseudomonadaceae</taxon>
        <taxon>Pseudomonas</taxon>
    </lineage>
</organism>
<dbReference type="SUPFAM" id="SSF56300">
    <property type="entry name" value="Metallo-dependent phosphatases"/>
    <property type="match status" value="1"/>
</dbReference>
<dbReference type="Pfam" id="PF00149">
    <property type="entry name" value="Metallophos"/>
    <property type="match status" value="1"/>
</dbReference>
<dbReference type="GO" id="GO:0008758">
    <property type="term" value="F:UDP-2,3-diacylglucosamine hydrolase activity"/>
    <property type="evidence" value="ECO:0007669"/>
    <property type="project" value="TreeGrafter"/>
</dbReference>
<dbReference type="GO" id="GO:0016020">
    <property type="term" value="C:membrane"/>
    <property type="evidence" value="ECO:0007669"/>
    <property type="project" value="GOC"/>
</dbReference>
<feature type="domain" description="Calcineurin-like phosphoesterase" evidence="4">
    <location>
        <begin position="141"/>
        <end position="308"/>
    </location>
</feature>
<keyword evidence="3" id="KW-0472">Membrane</keyword>
<evidence type="ECO:0000256" key="2">
    <source>
        <dbReference type="ARBA" id="ARBA00022801"/>
    </source>
</evidence>
<name>A0A917PVA9_9PSED</name>
<dbReference type="InterPro" id="IPR004843">
    <property type="entry name" value="Calcineurin-like_PHP"/>
</dbReference>
<dbReference type="AlphaFoldDB" id="A0A917PVA9"/>
<dbReference type="InterPro" id="IPR051158">
    <property type="entry name" value="Metallophosphoesterase_sf"/>
</dbReference>
<dbReference type="PANTHER" id="PTHR31302">
    <property type="entry name" value="TRANSMEMBRANE PROTEIN WITH METALLOPHOSPHOESTERASE DOMAIN-RELATED"/>
    <property type="match status" value="1"/>
</dbReference>
<dbReference type="Gene3D" id="3.60.21.10">
    <property type="match status" value="1"/>
</dbReference>
<dbReference type="PANTHER" id="PTHR31302:SF31">
    <property type="entry name" value="PHOSPHODIESTERASE YAEI"/>
    <property type="match status" value="1"/>
</dbReference>
<sequence length="365" mass="38961">MLSIIVGLHLLVAVSLIPFLPIGPLGQALASLYMIASCALMPIGFRSRGINSKPLAWASLMTMGIFSSLAVFALIRALVLGVLMVVGVDVAAHWAQGSAIAVLVGVGMVTLVGVYTARRVAPVKSVQIPLKGLPEAFEGFTIVQISDIHVGPTIKRRYIERIVERVNSLQPDYVAVTGDLVDGSVAQLSQHIGPLANLNGAHGVGVVTGNHEYYSGAPAWVAELRRMGLTVLMNEHRIIEREGAALVIAGITDYSAGAYEPSHTSDARAAIAGAPTDACKILLAHQPRSSEAARDAGFDLQLSGHTHGGQFWPWMHFVRMQQPWVAGIHHLGKLTVYISRGTGYWGPPIRFAAPSEITRIRLVAA</sequence>
<evidence type="ECO:0000313" key="5">
    <source>
        <dbReference type="EMBL" id="GGJ92772.1"/>
    </source>
</evidence>
<evidence type="ECO:0000256" key="1">
    <source>
        <dbReference type="ARBA" id="ARBA00022723"/>
    </source>
</evidence>
<dbReference type="Proteomes" id="UP000635983">
    <property type="component" value="Unassembled WGS sequence"/>
</dbReference>
<protein>
    <submittedName>
        <fullName evidence="5">Ser/threonine protein phosphatase</fullName>
    </submittedName>
</protein>
<dbReference type="InterPro" id="IPR029052">
    <property type="entry name" value="Metallo-depent_PP-like"/>
</dbReference>
<comment type="caution">
    <text evidence="5">The sequence shown here is derived from an EMBL/GenBank/DDBJ whole genome shotgun (WGS) entry which is preliminary data.</text>
</comment>
<evidence type="ECO:0000259" key="4">
    <source>
        <dbReference type="Pfam" id="PF00149"/>
    </source>
</evidence>
<dbReference type="EMBL" id="BMPO01000003">
    <property type="protein sequence ID" value="GGJ92772.1"/>
    <property type="molecule type" value="Genomic_DNA"/>
</dbReference>
<keyword evidence="1" id="KW-0479">Metal-binding</keyword>
<dbReference type="GO" id="GO:0009245">
    <property type="term" value="P:lipid A biosynthetic process"/>
    <property type="evidence" value="ECO:0007669"/>
    <property type="project" value="TreeGrafter"/>
</dbReference>
<dbReference type="CDD" id="cd07385">
    <property type="entry name" value="MPP_YkuE_C"/>
    <property type="match status" value="1"/>
</dbReference>
<keyword evidence="3" id="KW-0812">Transmembrane</keyword>
<keyword evidence="2" id="KW-0378">Hydrolase</keyword>
<keyword evidence="3" id="KW-1133">Transmembrane helix</keyword>